<dbReference type="GO" id="GO:0005524">
    <property type="term" value="F:ATP binding"/>
    <property type="evidence" value="ECO:0007669"/>
    <property type="project" value="UniProtKB-UniRule"/>
</dbReference>
<gene>
    <name evidence="8 11" type="primary">cmk</name>
    <name evidence="11" type="ORF">GMA10_05100</name>
</gene>
<keyword evidence="12" id="KW-1185">Reference proteome</keyword>
<evidence type="ECO:0000313" key="11">
    <source>
        <dbReference type="EMBL" id="MUN54592.1"/>
    </source>
</evidence>
<dbReference type="OrthoDB" id="9807434at2"/>
<dbReference type="HAMAP" id="MF_00238">
    <property type="entry name" value="Cytidyl_kinase_type1"/>
    <property type="match status" value="1"/>
</dbReference>
<comment type="catalytic activity">
    <reaction evidence="6 8">
        <text>dCMP + ATP = dCDP + ADP</text>
        <dbReference type="Rhea" id="RHEA:25094"/>
        <dbReference type="ChEBI" id="CHEBI:30616"/>
        <dbReference type="ChEBI" id="CHEBI:57566"/>
        <dbReference type="ChEBI" id="CHEBI:58593"/>
        <dbReference type="ChEBI" id="CHEBI:456216"/>
        <dbReference type="EC" id="2.7.4.25"/>
    </reaction>
</comment>
<comment type="similarity">
    <text evidence="1 8">Belongs to the cytidylate kinase family. Type 1 subfamily.</text>
</comment>
<evidence type="ECO:0000256" key="8">
    <source>
        <dbReference type="HAMAP-Rule" id="MF_00238"/>
    </source>
</evidence>
<proteinExistence type="inferred from homology"/>
<feature type="region of interest" description="Disordered" evidence="9">
    <location>
        <begin position="1"/>
        <end position="27"/>
    </location>
</feature>
<keyword evidence="2 8" id="KW-0808">Transferase</keyword>
<dbReference type="NCBIfam" id="TIGR00017">
    <property type="entry name" value="cmk"/>
    <property type="match status" value="1"/>
</dbReference>
<dbReference type="RefSeq" id="WP_129315375.1">
    <property type="nucleotide sequence ID" value="NZ_JBFCQO010000001.1"/>
</dbReference>
<dbReference type="Proteomes" id="UP000462152">
    <property type="component" value="Unassembled WGS sequence"/>
</dbReference>
<evidence type="ECO:0000256" key="7">
    <source>
        <dbReference type="ARBA" id="ARBA00048478"/>
    </source>
</evidence>
<feature type="binding site" evidence="8">
    <location>
        <begin position="42"/>
        <end position="50"/>
    </location>
    <ligand>
        <name>ATP</name>
        <dbReference type="ChEBI" id="CHEBI:30616"/>
    </ligand>
</feature>
<dbReference type="EC" id="2.7.4.25" evidence="8"/>
<evidence type="ECO:0000256" key="2">
    <source>
        <dbReference type="ARBA" id="ARBA00022679"/>
    </source>
</evidence>
<protein>
    <recommendedName>
        <fullName evidence="8">Cytidylate kinase</fullName>
        <shortName evidence="8">CK</shortName>
        <ecNumber evidence="8">2.7.4.25</ecNumber>
    </recommendedName>
    <alternativeName>
        <fullName evidence="8">Cytidine monophosphate kinase</fullName>
        <shortName evidence="8">CMP kinase</shortName>
    </alternativeName>
</protein>
<dbReference type="EMBL" id="WOGT01000002">
    <property type="protein sequence ID" value="MUN54592.1"/>
    <property type="molecule type" value="Genomic_DNA"/>
</dbReference>
<dbReference type="GO" id="GO:0006220">
    <property type="term" value="P:pyrimidine nucleotide metabolic process"/>
    <property type="evidence" value="ECO:0007669"/>
    <property type="project" value="UniProtKB-UniRule"/>
</dbReference>
<reference evidence="11 12" key="1">
    <citation type="submission" date="2019-12" db="EMBL/GenBank/DDBJ databases">
        <authorList>
            <person name="Li J."/>
            <person name="Shi Y."/>
            <person name="Xu G."/>
            <person name="Xiao D."/>
            <person name="Ran X."/>
        </authorList>
    </citation>
    <scope>NUCLEOTIDE SEQUENCE [LARGE SCALE GENOMIC DNA]</scope>
    <source>
        <strain evidence="11 12">JCM 15915</strain>
    </source>
</reference>
<dbReference type="GO" id="GO:0036431">
    <property type="term" value="F:dCMP kinase activity"/>
    <property type="evidence" value="ECO:0007669"/>
    <property type="project" value="InterPro"/>
</dbReference>
<dbReference type="SUPFAM" id="SSF52540">
    <property type="entry name" value="P-loop containing nucleoside triphosphate hydrolases"/>
    <property type="match status" value="1"/>
</dbReference>
<organism evidence="11 12">
    <name type="scientific">Rothia koreensis</name>
    <dbReference type="NCBI Taxonomy" id="592378"/>
    <lineage>
        <taxon>Bacteria</taxon>
        <taxon>Bacillati</taxon>
        <taxon>Actinomycetota</taxon>
        <taxon>Actinomycetes</taxon>
        <taxon>Micrococcales</taxon>
        <taxon>Micrococcaceae</taxon>
        <taxon>Rothia</taxon>
    </lineage>
</organism>
<accession>A0A7K1LI18</accession>
<evidence type="ECO:0000259" key="10">
    <source>
        <dbReference type="Pfam" id="PF02224"/>
    </source>
</evidence>
<dbReference type="Gene3D" id="3.40.50.300">
    <property type="entry name" value="P-loop containing nucleotide triphosphate hydrolases"/>
    <property type="match status" value="1"/>
</dbReference>
<dbReference type="InterPro" id="IPR003136">
    <property type="entry name" value="Cytidylate_kin"/>
</dbReference>
<keyword evidence="8" id="KW-0963">Cytoplasm</keyword>
<evidence type="ECO:0000256" key="5">
    <source>
        <dbReference type="ARBA" id="ARBA00022840"/>
    </source>
</evidence>
<keyword evidence="4 8" id="KW-0418">Kinase</keyword>
<evidence type="ECO:0000313" key="12">
    <source>
        <dbReference type="Proteomes" id="UP000462152"/>
    </source>
</evidence>
<evidence type="ECO:0000256" key="1">
    <source>
        <dbReference type="ARBA" id="ARBA00009427"/>
    </source>
</evidence>
<dbReference type="InterPro" id="IPR027417">
    <property type="entry name" value="P-loop_NTPase"/>
</dbReference>
<dbReference type="CDD" id="cd02020">
    <property type="entry name" value="CMPK"/>
    <property type="match status" value="1"/>
</dbReference>
<comment type="subcellular location">
    <subcellularLocation>
        <location evidence="8">Cytoplasm</location>
    </subcellularLocation>
</comment>
<evidence type="ECO:0000256" key="4">
    <source>
        <dbReference type="ARBA" id="ARBA00022777"/>
    </source>
</evidence>
<keyword evidence="3 8" id="KW-0547">Nucleotide-binding</keyword>
<feature type="domain" description="Cytidylate kinase" evidence="10">
    <location>
        <begin position="38"/>
        <end position="249"/>
    </location>
</feature>
<comment type="catalytic activity">
    <reaction evidence="7 8">
        <text>CMP + ATP = CDP + ADP</text>
        <dbReference type="Rhea" id="RHEA:11600"/>
        <dbReference type="ChEBI" id="CHEBI:30616"/>
        <dbReference type="ChEBI" id="CHEBI:58069"/>
        <dbReference type="ChEBI" id="CHEBI:60377"/>
        <dbReference type="ChEBI" id="CHEBI:456216"/>
        <dbReference type="EC" id="2.7.4.25"/>
    </reaction>
</comment>
<dbReference type="GO" id="GO:0005737">
    <property type="term" value="C:cytoplasm"/>
    <property type="evidence" value="ECO:0007669"/>
    <property type="project" value="UniProtKB-SubCell"/>
</dbReference>
<sequence>MSQDNQEALEEAAVPAEPAASQFKHEDQTEAWRTELVVAVDGPSGSGKSSVSREVANRLGLAYLDTGAMYRALTWWCLEASVDLDDEDAVASAANDFQLQMGTDPIVETIMVGGIDIREAIREARVTENVSAVAKNQKARDALIGRQRMEIVSNGRRIVAEGRDITTVVAPDASVRILLTASEEARMKRRGEQIGATGDEDRLKLEVAQRDAADSKVNNFTEAADGVTLVDSTELDFDQTVQAVIDVIRTTTAQHHGESDKSNDND</sequence>
<evidence type="ECO:0000256" key="6">
    <source>
        <dbReference type="ARBA" id="ARBA00047615"/>
    </source>
</evidence>
<comment type="caution">
    <text evidence="11">The sequence shown here is derived from an EMBL/GenBank/DDBJ whole genome shotgun (WGS) entry which is preliminary data.</text>
</comment>
<dbReference type="Pfam" id="PF02224">
    <property type="entry name" value="Cytidylate_kin"/>
    <property type="match status" value="1"/>
</dbReference>
<feature type="compositionally biased region" description="Low complexity" evidence="9">
    <location>
        <begin position="11"/>
        <end position="20"/>
    </location>
</feature>
<dbReference type="InterPro" id="IPR011994">
    <property type="entry name" value="Cytidylate_kinase_dom"/>
</dbReference>
<keyword evidence="5 8" id="KW-0067">ATP-binding</keyword>
<name>A0A7K1LI18_9MICC</name>
<dbReference type="AlphaFoldDB" id="A0A7K1LI18"/>
<evidence type="ECO:0000256" key="3">
    <source>
        <dbReference type="ARBA" id="ARBA00022741"/>
    </source>
</evidence>
<evidence type="ECO:0000256" key="9">
    <source>
        <dbReference type="SAM" id="MobiDB-lite"/>
    </source>
</evidence>